<dbReference type="InterPro" id="IPR012340">
    <property type="entry name" value="NA-bd_OB-fold"/>
</dbReference>
<evidence type="ECO:0000256" key="1">
    <source>
        <dbReference type="SAM" id="MobiDB-lite"/>
    </source>
</evidence>
<dbReference type="Proteomes" id="UP000265520">
    <property type="component" value="Unassembled WGS sequence"/>
</dbReference>
<proteinExistence type="predicted"/>
<name>A0A392LYD0_9FABA</name>
<accession>A0A392LYD0</accession>
<comment type="caution">
    <text evidence="2">The sequence shown here is derived from an EMBL/GenBank/DDBJ whole genome shotgun (WGS) entry which is preliminary data.</text>
</comment>
<evidence type="ECO:0000313" key="2">
    <source>
        <dbReference type="EMBL" id="MCH79905.1"/>
    </source>
</evidence>
<dbReference type="AlphaFoldDB" id="A0A392LYD0"/>
<feature type="non-terminal residue" evidence="2">
    <location>
        <position position="1"/>
    </location>
</feature>
<sequence length="332" mass="37718">QGIDKHVGINPRLCLEIKVGDELDEIDLLLYDEVVKKIAPLTCMKLEQDNGCCTIYPDDLEQFFGDPILFKVKKEHGCHSCSGITVEVLDILIDPNLMDIYYNPSHVLYDENEILDESMKPYVSHSHELTSVSSGHVIPEVIAPYDSPIIVIAWYDSVFEGIDMWYRDEKDVNQPRFRMKINVGDEISRNMFSLFDEKVQKVAFETCGVLASIGESATMYPDEMDVLYGDPMLFKVIKKVGDVSTVYEIVDMLIDPLILDKFFQCYMPSYGVIECVGGTESPLQVFDAFSSYEEFEDLIEEFPHIENKRKTSYISESSASVPASSSSKRLKN</sequence>
<evidence type="ECO:0000313" key="3">
    <source>
        <dbReference type="Proteomes" id="UP000265520"/>
    </source>
</evidence>
<reference evidence="2 3" key="1">
    <citation type="journal article" date="2018" name="Front. Plant Sci.">
        <title>Red Clover (Trifolium pratense) and Zigzag Clover (T. medium) - A Picture of Genomic Similarities and Differences.</title>
        <authorList>
            <person name="Dluhosova J."/>
            <person name="Istvanek J."/>
            <person name="Nedelnik J."/>
            <person name="Repkova J."/>
        </authorList>
    </citation>
    <scope>NUCLEOTIDE SEQUENCE [LARGE SCALE GENOMIC DNA]</scope>
    <source>
        <strain evidence="3">cv. 10/8</strain>
        <tissue evidence="2">Leaf</tissue>
    </source>
</reference>
<dbReference type="Gene3D" id="2.40.50.140">
    <property type="entry name" value="Nucleic acid-binding proteins"/>
    <property type="match status" value="1"/>
</dbReference>
<gene>
    <name evidence="2" type="ORF">A2U01_0000666</name>
</gene>
<dbReference type="EMBL" id="LXQA010000490">
    <property type="protein sequence ID" value="MCH79905.1"/>
    <property type="molecule type" value="Genomic_DNA"/>
</dbReference>
<organism evidence="2 3">
    <name type="scientific">Trifolium medium</name>
    <dbReference type="NCBI Taxonomy" id="97028"/>
    <lineage>
        <taxon>Eukaryota</taxon>
        <taxon>Viridiplantae</taxon>
        <taxon>Streptophyta</taxon>
        <taxon>Embryophyta</taxon>
        <taxon>Tracheophyta</taxon>
        <taxon>Spermatophyta</taxon>
        <taxon>Magnoliopsida</taxon>
        <taxon>eudicotyledons</taxon>
        <taxon>Gunneridae</taxon>
        <taxon>Pentapetalae</taxon>
        <taxon>rosids</taxon>
        <taxon>fabids</taxon>
        <taxon>Fabales</taxon>
        <taxon>Fabaceae</taxon>
        <taxon>Papilionoideae</taxon>
        <taxon>50 kb inversion clade</taxon>
        <taxon>NPAAA clade</taxon>
        <taxon>Hologalegina</taxon>
        <taxon>IRL clade</taxon>
        <taxon>Trifolieae</taxon>
        <taxon>Trifolium</taxon>
    </lineage>
</organism>
<feature type="region of interest" description="Disordered" evidence="1">
    <location>
        <begin position="311"/>
        <end position="332"/>
    </location>
</feature>
<protein>
    <submittedName>
        <fullName evidence="2">Uncharacterized protein</fullName>
    </submittedName>
</protein>
<feature type="compositionally biased region" description="Low complexity" evidence="1">
    <location>
        <begin position="312"/>
        <end position="332"/>
    </location>
</feature>
<keyword evidence="3" id="KW-1185">Reference proteome</keyword>